<dbReference type="InterPro" id="IPR014001">
    <property type="entry name" value="Helicase_ATP-bd"/>
</dbReference>
<dbReference type="CDD" id="cd18008">
    <property type="entry name" value="DEXDc_SHPRH-like"/>
    <property type="match status" value="1"/>
</dbReference>
<organism evidence="6 7">
    <name type="scientific">Talaromyces islandicus</name>
    <name type="common">Penicillium islandicum</name>
    <dbReference type="NCBI Taxonomy" id="28573"/>
    <lineage>
        <taxon>Eukaryota</taxon>
        <taxon>Fungi</taxon>
        <taxon>Dikarya</taxon>
        <taxon>Ascomycota</taxon>
        <taxon>Pezizomycotina</taxon>
        <taxon>Eurotiomycetes</taxon>
        <taxon>Eurotiomycetidae</taxon>
        <taxon>Eurotiales</taxon>
        <taxon>Trichocomaceae</taxon>
        <taxon>Talaromyces</taxon>
        <taxon>Talaromyces sect. Islandici</taxon>
    </lineage>
</organism>
<evidence type="ECO:0000313" key="6">
    <source>
        <dbReference type="EMBL" id="CRG92239.1"/>
    </source>
</evidence>
<dbReference type="SMART" id="SM00487">
    <property type="entry name" value="DEXDc"/>
    <property type="match status" value="1"/>
</dbReference>
<keyword evidence="6" id="KW-0347">Helicase</keyword>
<dbReference type="GO" id="GO:0005634">
    <property type="term" value="C:nucleus"/>
    <property type="evidence" value="ECO:0007669"/>
    <property type="project" value="TreeGrafter"/>
</dbReference>
<feature type="region of interest" description="Disordered" evidence="4">
    <location>
        <begin position="549"/>
        <end position="573"/>
    </location>
</feature>
<protein>
    <submittedName>
        <fullName evidence="6">Putative DNA helicase ino80</fullName>
    </submittedName>
</protein>
<dbReference type="OMA" id="NLVDHWL"/>
<dbReference type="PANTHER" id="PTHR45626:SF51">
    <property type="entry name" value="SNF2-RELATED DOMAIN-CONTAINING PROTEIN"/>
    <property type="match status" value="1"/>
</dbReference>
<feature type="region of interest" description="Disordered" evidence="4">
    <location>
        <begin position="837"/>
        <end position="870"/>
    </location>
</feature>
<dbReference type="EMBL" id="CVMT01000012">
    <property type="protein sequence ID" value="CRG92239.1"/>
    <property type="molecule type" value="Genomic_DNA"/>
</dbReference>
<dbReference type="GO" id="GO:0016787">
    <property type="term" value="F:hydrolase activity"/>
    <property type="evidence" value="ECO:0007669"/>
    <property type="project" value="UniProtKB-KW"/>
</dbReference>
<dbReference type="GO" id="GO:0004386">
    <property type="term" value="F:helicase activity"/>
    <property type="evidence" value="ECO:0007669"/>
    <property type="project" value="UniProtKB-KW"/>
</dbReference>
<feature type="compositionally biased region" description="Polar residues" evidence="4">
    <location>
        <begin position="549"/>
        <end position="565"/>
    </location>
</feature>
<evidence type="ECO:0000256" key="4">
    <source>
        <dbReference type="SAM" id="MobiDB-lite"/>
    </source>
</evidence>
<dbReference type="GO" id="GO:0005524">
    <property type="term" value="F:ATP binding"/>
    <property type="evidence" value="ECO:0007669"/>
    <property type="project" value="UniProtKB-KW"/>
</dbReference>
<accession>A0A0U1M9K7</accession>
<dbReference type="SUPFAM" id="SSF52540">
    <property type="entry name" value="P-loop containing nucleoside triphosphate hydrolases"/>
    <property type="match status" value="2"/>
</dbReference>
<dbReference type="GO" id="GO:0006281">
    <property type="term" value="P:DNA repair"/>
    <property type="evidence" value="ECO:0007669"/>
    <property type="project" value="TreeGrafter"/>
</dbReference>
<dbReference type="InterPro" id="IPR000330">
    <property type="entry name" value="SNF2_N"/>
</dbReference>
<evidence type="ECO:0000259" key="5">
    <source>
        <dbReference type="PROSITE" id="PS51194"/>
    </source>
</evidence>
<sequence length="1190" mass="134255">MSPAAVAGPIIVAGETELKIEPFPLSKSLDAETLSIPSEDATSQPYSIPISDLPDTTLSQHLRTAPQEGDYLAVGILRKNDQIDYQSPKSSRFPDVELANLEKQGWVKLRWHAYESHPGWSFVQVYVLPHDVARKLIPRVSNALRKSLKVVMSSIDRSPAAFDGEFEPISSEKETDAAEDESLWYIFNTLNNPDPVIGNVHDADGRLAMDELMSSSRIDDANFREQYGVLGLKTPLHPYQCRSAATMIQREVDPKQMLDPRLQTYTTPHGEEYYYDKEDAVLLREKRLYSEACGGILAETMGCGKTLICLSVILATKGHVPRIPIEYQDTTTKVRSTTGSLVEMAAAAAGRFSVPWRSYFQRLKESGMNYERCVQACERNRGHYTIPPPPSRYQSRGGWLSRPPAITLYLNSGTLIIVPPNLVDHWTSEIAAHTEGLRVLVLRGRHDKTPLADELSEYDIILFSRTRFEKEAGEPEANRRFSSSAESPLKKFHWLRIIVDEGHNVAGHGHKSSTMHMLDQLQVERRWVVSGTPSNGLYGAELSIASQQTLTTDTESAEDATSSVLHSRRKTGTRAEEELKDVDKLRLIVVEFLKHKPWANSRSDDPANWTKYIKPIGENGLRRKSPSLRAVLQGLVVRHQLDVINNELPLPRLYNKVVSLEPTFYDKLSLNLFLFALTVNAITSEQTDQDYMFQSRNRKHLGLLINNLRQAGFWWTGHKEKEIKAGIDVAVNYMENNREKMTADDINRLSEGLEIARRALSSGCYNAFSQFDELGVYVQDFPEHSCRFWSLLYNQDNSNDLLLGISQARLAQSFVTSNLTEYDPSDGLAGAGIAARRQLSERSQKPTKRANESGAADTLTHKNKPEENRIPRKTFHKGITMKLPQESPLLATKVVATASAKLTYLLDKVQELHKTEKIIIFYENNNTAYWIAEGLEMLGIEFRIYANTLKTSQKAAYLSLFEESSSVRILLMDLRQASHGLHVASASRVFIVNPIWRPNVESQAIKRAHRIGQTKPVFVETLVLKDTLEEKMLRRRKEMSNSEMQHAEKDMLEDSTMSSIIQNERFYPLPENDELIRPAYLQEPSGFFDRHELPIPDDYADAISSTIYPITPTKRRQFEYPLLESDVLPQHTKKKKVGLKFQVVGENEVIMTPPRGSRSPEASGMVSPERTPMTPNETGSPGRGSSLFGG</sequence>
<dbReference type="Gene3D" id="3.40.50.300">
    <property type="entry name" value="P-loop containing nucleotide triphosphate hydrolases"/>
    <property type="match status" value="1"/>
</dbReference>
<feature type="compositionally biased region" description="Basic and acidic residues" evidence="4">
    <location>
        <begin position="859"/>
        <end position="870"/>
    </location>
</feature>
<keyword evidence="3" id="KW-0067">ATP-binding</keyword>
<dbReference type="OrthoDB" id="2801544at2759"/>
<evidence type="ECO:0000313" key="7">
    <source>
        <dbReference type="Proteomes" id="UP000054383"/>
    </source>
</evidence>
<dbReference type="GO" id="GO:0008094">
    <property type="term" value="F:ATP-dependent activity, acting on DNA"/>
    <property type="evidence" value="ECO:0007669"/>
    <property type="project" value="TreeGrafter"/>
</dbReference>
<dbReference type="InterPro" id="IPR038718">
    <property type="entry name" value="SNF2-like_sf"/>
</dbReference>
<keyword evidence="1" id="KW-0547">Nucleotide-binding</keyword>
<evidence type="ECO:0000256" key="2">
    <source>
        <dbReference type="ARBA" id="ARBA00022801"/>
    </source>
</evidence>
<dbReference type="CDD" id="cd18793">
    <property type="entry name" value="SF2_C_SNF"/>
    <property type="match status" value="1"/>
</dbReference>
<dbReference type="Gene3D" id="3.40.50.10810">
    <property type="entry name" value="Tandem AAA-ATPase domain"/>
    <property type="match status" value="1"/>
</dbReference>
<dbReference type="Pfam" id="PF00271">
    <property type="entry name" value="Helicase_C"/>
    <property type="match status" value="1"/>
</dbReference>
<name>A0A0U1M9K7_TALIS</name>
<reference evidence="6 7" key="1">
    <citation type="submission" date="2015-04" db="EMBL/GenBank/DDBJ databases">
        <authorList>
            <person name="Syromyatnikov M.Y."/>
            <person name="Popov V.N."/>
        </authorList>
    </citation>
    <scope>NUCLEOTIDE SEQUENCE [LARGE SCALE GENOMIC DNA]</scope>
    <source>
        <strain evidence="6">WF-38-12</strain>
    </source>
</reference>
<keyword evidence="7" id="KW-1185">Reference proteome</keyword>
<dbReference type="STRING" id="28573.A0A0U1M9K7"/>
<dbReference type="InterPro" id="IPR027417">
    <property type="entry name" value="P-loop_NTPase"/>
</dbReference>
<proteinExistence type="predicted"/>
<dbReference type="InterPro" id="IPR050628">
    <property type="entry name" value="SNF2_RAD54_helicase_TF"/>
</dbReference>
<dbReference type="InterPro" id="IPR001650">
    <property type="entry name" value="Helicase_C-like"/>
</dbReference>
<dbReference type="InterPro" id="IPR049730">
    <property type="entry name" value="SNF2/RAD54-like_C"/>
</dbReference>
<feature type="domain" description="Helicase C-terminal" evidence="5">
    <location>
        <begin position="901"/>
        <end position="1056"/>
    </location>
</feature>
<evidence type="ECO:0000256" key="1">
    <source>
        <dbReference type="ARBA" id="ARBA00022741"/>
    </source>
</evidence>
<dbReference type="Proteomes" id="UP000054383">
    <property type="component" value="Unassembled WGS sequence"/>
</dbReference>
<feature type="region of interest" description="Disordered" evidence="4">
    <location>
        <begin position="1151"/>
        <end position="1190"/>
    </location>
</feature>
<dbReference type="Pfam" id="PF00176">
    <property type="entry name" value="SNF2-rel_dom"/>
    <property type="match status" value="1"/>
</dbReference>
<dbReference type="PANTHER" id="PTHR45626">
    <property type="entry name" value="TRANSCRIPTION TERMINATION FACTOR 2-RELATED"/>
    <property type="match status" value="1"/>
</dbReference>
<keyword evidence="2" id="KW-0378">Hydrolase</keyword>
<dbReference type="AlphaFoldDB" id="A0A0U1M9K7"/>
<dbReference type="PROSITE" id="PS51194">
    <property type="entry name" value="HELICASE_CTER"/>
    <property type="match status" value="1"/>
</dbReference>
<gene>
    <name evidence="6" type="ORF">PISL3812_09296</name>
</gene>
<evidence type="ECO:0000256" key="3">
    <source>
        <dbReference type="ARBA" id="ARBA00022840"/>
    </source>
</evidence>